<proteinExistence type="predicted"/>
<dbReference type="Proteomes" id="UP000580250">
    <property type="component" value="Unassembled WGS sequence"/>
</dbReference>
<evidence type="ECO:0000313" key="3">
    <source>
        <dbReference type="Proteomes" id="UP000580250"/>
    </source>
</evidence>
<keyword evidence="1" id="KW-1133">Transmembrane helix</keyword>
<comment type="caution">
    <text evidence="2">The sequence shown here is derived from an EMBL/GenBank/DDBJ whole genome shotgun (WGS) entry which is preliminary data.</text>
</comment>
<feature type="transmembrane region" description="Helical" evidence="1">
    <location>
        <begin position="20"/>
        <end position="42"/>
    </location>
</feature>
<dbReference type="AlphaFoldDB" id="A0A6V7UKM4"/>
<protein>
    <submittedName>
        <fullName evidence="2">Uncharacterized protein</fullName>
    </submittedName>
</protein>
<evidence type="ECO:0000313" key="2">
    <source>
        <dbReference type="EMBL" id="CAD2160497.1"/>
    </source>
</evidence>
<sequence length="66" mass="7813">MLSNVFSIVLSSKINSSKFSLLILLIKSIFWNFPNFCMWKLLGEGNYIWKKKLYKKLYKTTSGRIM</sequence>
<gene>
    <name evidence="2" type="ORF">MENT_LOCUS14291</name>
</gene>
<dbReference type="EMBL" id="CAJEWN010000080">
    <property type="protein sequence ID" value="CAD2160497.1"/>
    <property type="molecule type" value="Genomic_DNA"/>
</dbReference>
<keyword evidence="1" id="KW-0472">Membrane</keyword>
<name>A0A6V7UKM4_MELEN</name>
<evidence type="ECO:0000256" key="1">
    <source>
        <dbReference type="SAM" id="Phobius"/>
    </source>
</evidence>
<accession>A0A6V7UKM4</accession>
<organism evidence="2 3">
    <name type="scientific">Meloidogyne enterolobii</name>
    <name type="common">Root-knot nematode worm</name>
    <name type="synonym">Meloidogyne mayaguensis</name>
    <dbReference type="NCBI Taxonomy" id="390850"/>
    <lineage>
        <taxon>Eukaryota</taxon>
        <taxon>Metazoa</taxon>
        <taxon>Ecdysozoa</taxon>
        <taxon>Nematoda</taxon>
        <taxon>Chromadorea</taxon>
        <taxon>Rhabditida</taxon>
        <taxon>Tylenchina</taxon>
        <taxon>Tylenchomorpha</taxon>
        <taxon>Tylenchoidea</taxon>
        <taxon>Meloidogynidae</taxon>
        <taxon>Meloidogyninae</taxon>
        <taxon>Meloidogyne</taxon>
    </lineage>
</organism>
<keyword evidence="1" id="KW-0812">Transmembrane</keyword>
<reference evidence="2 3" key="1">
    <citation type="submission" date="2020-08" db="EMBL/GenBank/DDBJ databases">
        <authorList>
            <person name="Koutsovoulos G."/>
            <person name="Danchin GJ E."/>
        </authorList>
    </citation>
    <scope>NUCLEOTIDE SEQUENCE [LARGE SCALE GENOMIC DNA]</scope>
</reference>